<dbReference type="EMBL" id="CP002960">
    <property type="protein sequence ID" value="AFM14805.1"/>
    <property type="molecule type" value="Genomic_DNA"/>
</dbReference>
<accession>I4BBZ8</accession>
<evidence type="ECO:0000313" key="1">
    <source>
        <dbReference type="EMBL" id="AFM14805.1"/>
    </source>
</evidence>
<geneLocation type="plasmid" evidence="1 2">
    <name>pTURPA.01</name>
</geneLocation>
<reference evidence="1 2" key="1">
    <citation type="submission" date="2012-06" db="EMBL/GenBank/DDBJ databases">
        <title>The complete plasmid of genome of Turneriella parva DSM 21527.</title>
        <authorList>
            <consortium name="US DOE Joint Genome Institute (JGI-PGF)"/>
            <person name="Lucas S."/>
            <person name="Han J."/>
            <person name="Lapidus A."/>
            <person name="Bruce D."/>
            <person name="Goodwin L."/>
            <person name="Pitluck S."/>
            <person name="Peters L."/>
            <person name="Kyrpides N."/>
            <person name="Mavromatis K."/>
            <person name="Ivanova N."/>
            <person name="Mikhailova N."/>
            <person name="Chertkov O."/>
            <person name="Detter J.C."/>
            <person name="Tapia R."/>
            <person name="Han C."/>
            <person name="Land M."/>
            <person name="Hauser L."/>
            <person name="Markowitz V."/>
            <person name="Cheng J.-F."/>
            <person name="Hugenholtz P."/>
            <person name="Woyke T."/>
            <person name="Wu D."/>
            <person name="Gronow S."/>
            <person name="Wellnitz S."/>
            <person name="Brambilla E."/>
            <person name="Klenk H.-P."/>
            <person name="Eisen J.A."/>
        </authorList>
    </citation>
    <scope>NUCLEOTIDE SEQUENCE [LARGE SCALE GENOMIC DNA]</scope>
    <source>
        <strain evidence="2">ATCC BAA-1111 / DSM 21527 / NCTC 11395 / H</strain>
        <plasmid evidence="2">Plasmid pTURPA.01</plasmid>
    </source>
</reference>
<name>I4BBZ8_TURPD</name>
<proteinExistence type="predicted"/>
<dbReference type="Proteomes" id="UP000006048">
    <property type="component" value="Plasmid pTURPA.01"/>
</dbReference>
<dbReference type="HOGENOM" id="CLU_1618295_0_0_12"/>
<gene>
    <name evidence="1" type="ordered locus">Turpa_0003</name>
</gene>
<sequence>MPSFNPLRTLLLAYLQSVPDGTVSRYEAMTNINLFFSRIDKPYSPGAIYHETGKLEHERMIEIKRDKIQVSDASLNWLQNQLTTSPLPGSILGKLTFLVAASLLADKRARQSAMKRLEIDMININPNDAVNASSLGGVELATSICLSNLLLATKRSVLEIGAQY</sequence>
<evidence type="ECO:0000313" key="2">
    <source>
        <dbReference type="Proteomes" id="UP000006048"/>
    </source>
</evidence>
<protein>
    <submittedName>
        <fullName evidence="1">Uncharacterized protein</fullName>
    </submittedName>
</protein>
<keyword evidence="1" id="KW-0614">Plasmid</keyword>
<keyword evidence="2" id="KW-1185">Reference proteome</keyword>
<organism evidence="1 2">
    <name type="scientific">Turneriella parva (strain ATCC BAA-1111 / DSM 21527 / NCTC 11395 / H)</name>
    <name type="common">Leptospira parva</name>
    <dbReference type="NCBI Taxonomy" id="869212"/>
    <lineage>
        <taxon>Bacteria</taxon>
        <taxon>Pseudomonadati</taxon>
        <taxon>Spirochaetota</taxon>
        <taxon>Spirochaetia</taxon>
        <taxon>Leptospirales</taxon>
        <taxon>Leptospiraceae</taxon>
        <taxon>Turneriella</taxon>
    </lineage>
</organism>
<dbReference type="RefSeq" id="WP_014805280.1">
    <property type="nucleotide sequence ID" value="NC_018021.1"/>
</dbReference>
<dbReference type="AlphaFoldDB" id="I4BBZ8"/>
<dbReference type="KEGG" id="tpx:Turpa_0003"/>